<evidence type="ECO:0000313" key="10">
    <source>
        <dbReference type="Proteomes" id="UP000327294"/>
    </source>
</evidence>
<feature type="domain" description="HTH cro/C1-type" evidence="7">
    <location>
        <begin position="9"/>
        <end position="42"/>
    </location>
</feature>
<reference evidence="9 10" key="1">
    <citation type="submission" date="2019-10" db="EMBL/GenBank/DDBJ databases">
        <title>Streptomyces sp. strain GY16 isolated from leaves of Broussonetia papyrifera.</title>
        <authorList>
            <person name="Mo P."/>
        </authorList>
    </citation>
    <scope>NUCLEOTIDE SEQUENCE [LARGE SCALE GENOMIC DNA]</scope>
    <source>
        <strain evidence="9 10">GY16</strain>
    </source>
</reference>
<dbReference type="RefSeq" id="WP_152169005.1">
    <property type="nucleotide sequence ID" value="NZ_CP045096.1"/>
</dbReference>
<dbReference type="InterPro" id="IPR051677">
    <property type="entry name" value="AfsR-DnrI-RedD_regulator"/>
</dbReference>
<evidence type="ECO:0000259" key="7">
    <source>
        <dbReference type="PROSITE" id="PS50943"/>
    </source>
</evidence>
<dbReference type="Gene3D" id="3.40.50.300">
    <property type="entry name" value="P-loop containing nucleotide triphosphate hydrolases"/>
    <property type="match status" value="1"/>
</dbReference>
<dbReference type="Pfam" id="PF00486">
    <property type="entry name" value="Trans_reg_C"/>
    <property type="match status" value="1"/>
</dbReference>
<evidence type="ECO:0000313" key="9">
    <source>
        <dbReference type="EMBL" id="QFQ97529.1"/>
    </source>
</evidence>
<dbReference type="SUPFAM" id="SSF52540">
    <property type="entry name" value="P-loop containing nucleoside triphosphate hydrolases"/>
    <property type="match status" value="1"/>
</dbReference>
<dbReference type="PANTHER" id="PTHR35807">
    <property type="entry name" value="TRANSCRIPTIONAL REGULATOR REDD-RELATED"/>
    <property type="match status" value="1"/>
</dbReference>
<dbReference type="KEGG" id="sphv:F9278_16380"/>
<organism evidence="9 10">
    <name type="scientific">Streptomyces phaeolivaceus</name>
    <dbReference type="NCBI Taxonomy" id="2653200"/>
    <lineage>
        <taxon>Bacteria</taxon>
        <taxon>Bacillati</taxon>
        <taxon>Actinomycetota</taxon>
        <taxon>Actinomycetes</taxon>
        <taxon>Kitasatosporales</taxon>
        <taxon>Streptomycetaceae</taxon>
        <taxon>Streptomyces</taxon>
    </lineage>
</organism>
<keyword evidence="3" id="KW-0805">Transcription regulation</keyword>
<keyword evidence="5" id="KW-0804">Transcription</keyword>
<proteinExistence type="inferred from homology"/>
<keyword evidence="10" id="KW-1185">Reference proteome</keyword>
<dbReference type="SUPFAM" id="SSF46894">
    <property type="entry name" value="C-terminal effector domain of the bipartite response regulators"/>
    <property type="match status" value="1"/>
</dbReference>
<feature type="domain" description="OmpR/PhoB-type" evidence="8">
    <location>
        <begin position="63"/>
        <end position="168"/>
    </location>
</feature>
<accession>A0A5P8K4S5</accession>
<protein>
    <submittedName>
        <fullName evidence="9">Tetratricopeptide repeat protein</fullName>
    </submittedName>
</protein>
<dbReference type="InterPro" id="IPR041617">
    <property type="entry name" value="TPR_MalT"/>
</dbReference>
<gene>
    <name evidence="9" type="ORF">F9278_16380</name>
</gene>
<evidence type="ECO:0000256" key="5">
    <source>
        <dbReference type="ARBA" id="ARBA00023163"/>
    </source>
</evidence>
<sequence length="1169" mass="124644">MPEQLGAWLRERRTRLGLSQPRLAELAGVSVRSIREIEHGRAGSSYSPSVRRLLAALGPDGGPGDRDAPPLRLGVLGPLTLHVADRPTPPGAAKQSSLLALLGLHPGAPVSLDEIVEVLWDGRPPASSVNMVHTYVARLRRLLAPAARPGDTAGGVLRRTRSGYLLDLDEHRSDAAEFTTLATPPEGTGTGKGTDEVYTRAESALRLWRGAILQDMPSRLREHPSAVTLARLRLSVLRTYADRALAAGTTDNAVRELRRAADLEPLHEGVHARLMLALAASGEQAAALGLYTALRDRLDDQLGVRPGPELTDAQLRVLRMDLPRASTATTRAPMSPAPAAPAPAPAPVPALLPYDAAYFTGRTDHLARLDALLDEVGPGPGRGSVIGALTGVAGAGKTALAVHWAHRVRDRFPDGQLFVDLRGHAQGAPLRPVEALARFLLALGVAPERVPGAPEAAADLYRTLAAGRRMLVVLDNAADPEQIRPLLPGGPGCLVLVTSRDRLAGLAARDGARRIALDVLSAEESRLLLVRTLGRARVDADPRAAADLARACGHLPLALRITAANLGDSPVRTLREQADELSEGDRLTALSVTGDRSTAVRAAFDHSYYALDAPVRRMFRVLALLPGPETGLRAAAVVAGTTPGEAAALLRRLTAAHLLREHRPGRYRCHDLVALYAAERLRDTEPESDRRAARRRLYDWLVAVVDHCAQLLAPGQQRLLPRGEGGGADAAAASAEIPDAPAAIRWLDTELANIAAVVHQAAAENHPASWLLADALRGHSWTRKLAVDWTALAEAALSAALSAEQPLAQGAVHNLLGNTQIQQGHPERAIVHFERLLALAEAAGSLEGAATAHTNLGMATRLSGRPRRSAEHLEQAMEVDRRGGLPDGHPVVLGQLANVLADMGRLAESLDCLLRAERLAPDLDSRHNRIHREADLARTRQLLGDHRRAAHHLETALSMSQDDGDVGSEAYVLRLKASVHRDLGDLTAAHELAVTATELSDQNGHDYYRAGARITLGGILLASGRRGEAAQVYREALKQAREHGAYDLEARALLGLASLPDPPDRELAGRALALARRAEYVLVEGEALLVLARAALGHGEPAVAAAHAHEALALHRTTGHRKGEAQALDLLGRAVEDTGGETGGAETAAHHREEARRILRTLRIPAPLH</sequence>
<name>A0A5P8K4S5_9ACTN</name>
<dbReference type="InterPro" id="IPR005158">
    <property type="entry name" value="BTAD"/>
</dbReference>
<dbReference type="PROSITE" id="PS50943">
    <property type="entry name" value="HTH_CROC1"/>
    <property type="match status" value="1"/>
</dbReference>
<dbReference type="Proteomes" id="UP000327294">
    <property type="component" value="Chromosome"/>
</dbReference>
<dbReference type="InterPro" id="IPR036388">
    <property type="entry name" value="WH-like_DNA-bd_sf"/>
</dbReference>
<comment type="similarity">
    <text evidence="1">Belongs to the AfsR/DnrI/RedD regulatory family.</text>
</comment>
<dbReference type="InterPro" id="IPR001387">
    <property type="entry name" value="Cro/C1-type_HTH"/>
</dbReference>
<dbReference type="EMBL" id="CP045096">
    <property type="protein sequence ID" value="QFQ97529.1"/>
    <property type="molecule type" value="Genomic_DNA"/>
</dbReference>
<dbReference type="GO" id="GO:0003677">
    <property type="term" value="F:DNA binding"/>
    <property type="evidence" value="ECO:0007669"/>
    <property type="project" value="UniProtKB-UniRule"/>
</dbReference>
<dbReference type="SMART" id="SM00530">
    <property type="entry name" value="HTH_XRE"/>
    <property type="match status" value="1"/>
</dbReference>
<dbReference type="InterPro" id="IPR011990">
    <property type="entry name" value="TPR-like_helical_dom_sf"/>
</dbReference>
<keyword evidence="4 6" id="KW-0238">DNA-binding</keyword>
<dbReference type="AlphaFoldDB" id="A0A5P8K4S5"/>
<dbReference type="GO" id="GO:0043531">
    <property type="term" value="F:ADP binding"/>
    <property type="evidence" value="ECO:0007669"/>
    <property type="project" value="InterPro"/>
</dbReference>
<dbReference type="SMART" id="SM00862">
    <property type="entry name" value="Trans_reg_C"/>
    <property type="match status" value="1"/>
</dbReference>
<dbReference type="SUPFAM" id="SSF47413">
    <property type="entry name" value="lambda repressor-like DNA-binding domains"/>
    <property type="match status" value="1"/>
</dbReference>
<dbReference type="InterPro" id="IPR019734">
    <property type="entry name" value="TPR_rpt"/>
</dbReference>
<evidence type="ECO:0000256" key="2">
    <source>
        <dbReference type="ARBA" id="ARBA00023012"/>
    </source>
</evidence>
<keyword evidence="2" id="KW-0902">Two-component regulatory system</keyword>
<dbReference type="InterPro" id="IPR010982">
    <property type="entry name" value="Lambda_DNA-bd_dom_sf"/>
</dbReference>
<dbReference type="Pfam" id="PF13560">
    <property type="entry name" value="HTH_31"/>
    <property type="match status" value="1"/>
</dbReference>
<dbReference type="PROSITE" id="PS51755">
    <property type="entry name" value="OMPR_PHOB"/>
    <property type="match status" value="1"/>
</dbReference>
<dbReference type="PANTHER" id="PTHR35807:SF1">
    <property type="entry name" value="TRANSCRIPTIONAL REGULATOR REDD"/>
    <property type="match status" value="1"/>
</dbReference>
<dbReference type="InterPro" id="IPR001867">
    <property type="entry name" value="OmpR/PhoB-type_DNA-bd"/>
</dbReference>
<dbReference type="PRINTS" id="PR00364">
    <property type="entry name" value="DISEASERSIST"/>
</dbReference>
<evidence type="ECO:0000256" key="3">
    <source>
        <dbReference type="ARBA" id="ARBA00023015"/>
    </source>
</evidence>
<dbReference type="Pfam" id="PF03704">
    <property type="entry name" value="BTAD"/>
    <property type="match status" value="1"/>
</dbReference>
<feature type="DNA-binding region" description="OmpR/PhoB-type" evidence="6">
    <location>
        <begin position="63"/>
        <end position="168"/>
    </location>
</feature>
<dbReference type="Pfam" id="PF17874">
    <property type="entry name" value="TPR_MalT"/>
    <property type="match status" value="1"/>
</dbReference>
<dbReference type="Gene3D" id="1.25.40.10">
    <property type="entry name" value="Tetratricopeptide repeat domain"/>
    <property type="match status" value="4"/>
</dbReference>
<dbReference type="SMART" id="SM01043">
    <property type="entry name" value="BTAD"/>
    <property type="match status" value="1"/>
</dbReference>
<dbReference type="SUPFAM" id="SSF48452">
    <property type="entry name" value="TPR-like"/>
    <property type="match status" value="2"/>
</dbReference>
<dbReference type="Gene3D" id="1.10.260.40">
    <property type="entry name" value="lambda repressor-like DNA-binding domains"/>
    <property type="match status" value="1"/>
</dbReference>
<dbReference type="GO" id="GO:0006355">
    <property type="term" value="P:regulation of DNA-templated transcription"/>
    <property type="evidence" value="ECO:0007669"/>
    <property type="project" value="InterPro"/>
</dbReference>
<dbReference type="Gene3D" id="1.10.10.10">
    <property type="entry name" value="Winged helix-like DNA-binding domain superfamily/Winged helix DNA-binding domain"/>
    <property type="match status" value="1"/>
</dbReference>
<dbReference type="InterPro" id="IPR016032">
    <property type="entry name" value="Sig_transdc_resp-reg_C-effctor"/>
</dbReference>
<evidence type="ECO:0000256" key="1">
    <source>
        <dbReference type="ARBA" id="ARBA00005820"/>
    </source>
</evidence>
<dbReference type="SMART" id="SM00028">
    <property type="entry name" value="TPR"/>
    <property type="match status" value="7"/>
</dbReference>
<evidence type="ECO:0000259" key="8">
    <source>
        <dbReference type="PROSITE" id="PS51755"/>
    </source>
</evidence>
<dbReference type="CDD" id="cd15831">
    <property type="entry name" value="BTAD"/>
    <property type="match status" value="1"/>
</dbReference>
<dbReference type="CDD" id="cd00093">
    <property type="entry name" value="HTH_XRE"/>
    <property type="match status" value="1"/>
</dbReference>
<dbReference type="GO" id="GO:0000160">
    <property type="term" value="P:phosphorelay signal transduction system"/>
    <property type="evidence" value="ECO:0007669"/>
    <property type="project" value="UniProtKB-KW"/>
</dbReference>
<evidence type="ECO:0000256" key="6">
    <source>
        <dbReference type="PROSITE-ProRule" id="PRU01091"/>
    </source>
</evidence>
<dbReference type="InterPro" id="IPR027417">
    <property type="entry name" value="P-loop_NTPase"/>
</dbReference>
<evidence type="ECO:0000256" key="4">
    <source>
        <dbReference type="ARBA" id="ARBA00023125"/>
    </source>
</evidence>